<accession>A0A1N7J2F7</accession>
<dbReference type="STRING" id="453582.SAMN05421580_101268"/>
<gene>
    <name evidence="2" type="ORF">SAMN05421580_101268</name>
</gene>
<organism evidence="2 3">
    <name type="scientific">Rhodobacter aestuarii</name>
    <dbReference type="NCBI Taxonomy" id="453582"/>
    <lineage>
        <taxon>Bacteria</taxon>
        <taxon>Pseudomonadati</taxon>
        <taxon>Pseudomonadota</taxon>
        <taxon>Alphaproteobacteria</taxon>
        <taxon>Rhodobacterales</taxon>
        <taxon>Rhodobacter group</taxon>
        <taxon>Rhodobacter</taxon>
    </lineage>
</organism>
<dbReference type="EMBL" id="FTOG01000001">
    <property type="protein sequence ID" value="SIS43484.1"/>
    <property type="molecule type" value="Genomic_DNA"/>
</dbReference>
<keyword evidence="3" id="KW-1185">Reference proteome</keyword>
<proteinExistence type="predicted"/>
<evidence type="ECO:0000313" key="3">
    <source>
        <dbReference type="Proteomes" id="UP000186221"/>
    </source>
</evidence>
<dbReference type="Proteomes" id="UP000186221">
    <property type="component" value="Unassembled WGS sequence"/>
</dbReference>
<evidence type="ECO:0000256" key="1">
    <source>
        <dbReference type="SAM" id="SignalP"/>
    </source>
</evidence>
<feature type="chain" id="PRO_5012455980" evidence="1">
    <location>
        <begin position="33"/>
        <end position="115"/>
    </location>
</feature>
<dbReference type="AlphaFoldDB" id="A0A1N7J2F7"/>
<protein>
    <submittedName>
        <fullName evidence="2">Uncharacterized protein</fullName>
    </submittedName>
</protein>
<reference evidence="3" key="1">
    <citation type="submission" date="2017-01" db="EMBL/GenBank/DDBJ databases">
        <authorList>
            <person name="Varghese N."/>
            <person name="Submissions S."/>
        </authorList>
    </citation>
    <scope>NUCLEOTIDE SEQUENCE [LARGE SCALE GENOMIC DNA]</scope>
    <source>
        <strain evidence="3">DSM 19945</strain>
    </source>
</reference>
<evidence type="ECO:0000313" key="2">
    <source>
        <dbReference type="EMBL" id="SIS43484.1"/>
    </source>
</evidence>
<sequence>MSQPRPYRRPLTPVFTALGLLLALGAAQAVHALATAPREAARIAANRALVRDLGLSDLALFTEARYTRHPALADNASAFQDAPGSFEHFPSGSFVPPAGPWGTAKLGFAPQEVTQ</sequence>
<dbReference type="RefSeq" id="WP_217696364.1">
    <property type="nucleotide sequence ID" value="NZ_FTOG01000001.1"/>
</dbReference>
<keyword evidence="1" id="KW-0732">Signal</keyword>
<name>A0A1N7J2F7_9RHOB</name>
<feature type="signal peptide" evidence="1">
    <location>
        <begin position="1"/>
        <end position="32"/>
    </location>
</feature>